<sequence>MENLVVRRDKMTNDNQDLEILEQIDAEILSDEGDDTIPSPEDIAKEIDRKKKKEALWRAVRAGDTKHLTTRVAHILNRYPESRNSDITLQIKYWQVYNGLKSNFVDLTRLYKMERLTSIARSRAKIQNEYKMFLADKKVRARRRGLEESEKESQLMEQPSHGITVIYADETGKTSNYLMVAGVWILNNKSSSKVLRNNIEWKKKKESEGVVLPNEFHFKELKNNDKDLNLYIEFFDTLINNADMASFKAVAVNKTKINKIPISELVNKLYYQFVRLGLNHEIESNRITFPQKIDLIKDEDGDSELTLETLKQSLTDNFKLHFNDDVKIDQIIPMSSDGDIFLQFADLFAGALNRFYNTPGTNHKDKLAEYIINSVGLKEIKFAASDVDTEEDLEAEIDHSVLFLFD</sequence>
<gene>
    <name evidence="1" type="ORF">E2626_03565</name>
</gene>
<accession>A0A4Y8LIR6</accession>
<dbReference type="Proteomes" id="UP000297776">
    <property type="component" value="Unassembled WGS sequence"/>
</dbReference>
<dbReference type="InterPro" id="IPR024524">
    <property type="entry name" value="DUF3800"/>
</dbReference>
<dbReference type="Pfam" id="PF12686">
    <property type="entry name" value="DUF3800"/>
    <property type="match status" value="1"/>
</dbReference>
<keyword evidence="2" id="KW-1185">Reference proteome</keyword>
<organism evidence="1 2">
    <name type="scientific">Jeotgalibacillus salarius</name>
    <dbReference type="NCBI Taxonomy" id="546023"/>
    <lineage>
        <taxon>Bacteria</taxon>
        <taxon>Bacillati</taxon>
        <taxon>Bacillota</taxon>
        <taxon>Bacilli</taxon>
        <taxon>Bacillales</taxon>
        <taxon>Caryophanaceae</taxon>
        <taxon>Jeotgalibacillus</taxon>
    </lineage>
</organism>
<protein>
    <submittedName>
        <fullName evidence="1">DUF3800 domain-containing protein</fullName>
    </submittedName>
</protein>
<dbReference type="AlphaFoldDB" id="A0A4Y8LIR6"/>
<comment type="caution">
    <text evidence="1">The sequence shown here is derived from an EMBL/GenBank/DDBJ whole genome shotgun (WGS) entry which is preliminary data.</text>
</comment>
<reference evidence="1 2" key="1">
    <citation type="submission" date="2019-03" db="EMBL/GenBank/DDBJ databases">
        <authorList>
            <person name="Yang Y."/>
        </authorList>
    </citation>
    <scope>NUCLEOTIDE SEQUENCE [LARGE SCALE GENOMIC DNA]</scope>
    <source>
        <strain evidence="1 2">ASL-1</strain>
    </source>
</reference>
<proteinExistence type="predicted"/>
<evidence type="ECO:0000313" key="2">
    <source>
        <dbReference type="Proteomes" id="UP000297776"/>
    </source>
</evidence>
<evidence type="ECO:0000313" key="1">
    <source>
        <dbReference type="EMBL" id="TFE02896.1"/>
    </source>
</evidence>
<name>A0A4Y8LIR6_9BACL</name>
<dbReference type="EMBL" id="SORX01000002">
    <property type="protein sequence ID" value="TFE02896.1"/>
    <property type="molecule type" value="Genomic_DNA"/>
</dbReference>
<dbReference type="OrthoDB" id="8558788at2"/>